<sequence>MNDFSTWSSSFDEDMMKVLFQFFDPLHHYFTFPDNQPVPTMEEFSQLLGIPILDQIPFNSTERDPSPEEVSRALHLQQSNVTANWETRSGVKGFLAKFLLEKLKIVGTTWIYKLSKKFWLFSSMGWYYFQILTNL</sequence>
<name>A0AAV1AME8_VICFA</name>
<protein>
    <recommendedName>
        <fullName evidence="1">DUF7745 domain-containing protein</fullName>
    </recommendedName>
</protein>
<feature type="domain" description="DUF7745" evidence="1">
    <location>
        <begin position="12"/>
        <end position="105"/>
    </location>
</feature>
<accession>A0AAV1AME8</accession>
<organism evidence="2 3">
    <name type="scientific">Vicia faba</name>
    <name type="common">Broad bean</name>
    <name type="synonym">Faba vulgaris</name>
    <dbReference type="NCBI Taxonomy" id="3906"/>
    <lineage>
        <taxon>Eukaryota</taxon>
        <taxon>Viridiplantae</taxon>
        <taxon>Streptophyta</taxon>
        <taxon>Embryophyta</taxon>
        <taxon>Tracheophyta</taxon>
        <taxon>Spermatophyta</taxon>
        <taxon>Magnoliopsida</taxon>
        <taxon>eudicotyledons</taxon>
        <taxon>Gunneridae</taxon>
        <taxon>Pentapetalae</taxon>
        <taxon>rosids</taxon>
        <taxon>fabids</taxon>
        <taxon>Fabales</taxon>
        <taxon>Fabaceae</taxon>
        <taxon>Papilionoideae</taxon>
        <taxon>50 kb inversion clade</taxon>
        <taxon>NPAAA clade</taxon>
        <taxon>Hologalegina</taxon>
        <taxon>IRL clade</taxon>
        <taxon>Fabeae</taxon>
        <taxon>Vicia</taxon>
    </lineage>
</organism>
<evidence type="ECO:0000313" key="3">
    <source>
        <dbReference type="Proteomes" id="UP001157006"/>
    </source>
</evidence>
<reference evidence="2 3" key="1">
    <citation type="submission" date="2023-01" db="EMBL/GenBank/DDBJ databases">
        <authorList>
            <person name="Kreplak J."/>
        </authorList>
    </citation>
    <scope>NUCLEOTIDE SEQUENCE [LARGE SCALE GENOMIC DNA]</scope>
</reference>
<evidence type="ECO:0000259" key="1">
    <source>
        <dbReference type="Pfam" id="PF24924"/>
    </source>
</evidence>
<gene>
    <name evidence="2" type="ORF">VFH_IV241720</name>
</gene>
<dbReference type="Proteomes" id="UP001157006">
    <property type="component" value="Chromosome 4"/>
</dbReference>
<dbReference type="InterPro" id="IPR056647">
    <property type="entry name" value="DUF7745"/>
</dbReference>
<evidence type="ECO:0000313" key="2">
    <source>
        <dbReference type="EMBL" id="CAI8611684.1"/>
    </source>
</evidence>
<dbReference type="EMBL" id="OX451739">
    <property type="protein sequence ID" value="CAI8611684.1"/>
    <property type="molecule type" value="Genomic_DNA"/>
</dbReference>
<keyword evidence="3" id="KW-1185">Reference proteome</keyword>
<proteinExistence type="predicted"/>
<dbReference type="AlphaFoldDB" id="A0AAV1AME8"/>
<dbReference type="PANTHER" id="PTHR48201">
    <property type="entry name" value="PROTEIN, PUTATIVE-RELATED"/>
    <property type="match status" value="1"/>
</dbReference>
<dbReference type="PANTHER" id="PTHR48201:SF12">
    <property type="entry name" value="AMINOTRANSFERASE-LIKE PLANT MOBILE DOMAIN-CONTAINING PROTEIN"/>
    <property type="match status" value="1"/>
</dbReference>
<dbReference type="Pfam" id="PF24924">
    <property type="entry name" value="DUF7745"/>
    <property type="match status" value="1"/>
</dbReference>